<dbReference type="InterPro" id="IPR036979">
    <property type="entry name" value="CM_dom_sf"/>
</dbReference>
<dbReference type="KEGG" id="acr:Acry_0438"/>
<evidence type="ECO:0000313" key="4">
    <source>
        <dbReference type="Proteomes" id="UP000000245"/>
    </source>
</evidence>
<dbReference type="InterPro" id="IPR036263">
    <property type="entry name" value="Chorismate_II_sf"/>
</dbReference>
<dbReference type="Proteomes" id="UP000000245">
    <property type="component" value="Chromosome"/>
</dbReference>
<gene>
    <name evidence="3" type="ordered locus">Acry_0438</name>
</gene>
<dbReference type="SUPFAM" id="SSF48600">
    <property type="entry name" value="Chorismate mutase II"/>
    <property type="match status" value="1"/>
</dbReference>
<feature type="domain" description="Chorismate mutase" evidence="2">
    <location>
        <begin position="12"/>
        <end position="101"/>
    </location>
</feature>
<dbReference type="SMART" id="SM00830">
    <property type="entry name" value="CM_2"/>
    <property type="match status" value="1"/>
</dbReference>
<dbReference type="RefSeq" id="WP_011941525.1">
    <property type="nucleotide sequence ID" value="NC_009484.1"/>
</dbReference>
<accession>A5FVN1</accession>
<dbReference type="EC" id="5.4.99.5" evidence="1"/>
<organism evidence="3 4">
    <name type="scientific">Acidiphilium cryptum (strain JF-5)</name>
    <dbReference type="NCBI Taxonomy" id="349163"/>
    <lineage>
        <taxon>Bacteria</taxon>
        <taxon>Pseudomonadati</taxon>
        <taxon>Pseudomonadota</taxon>
        <taxon>Alphaproteobacteria</taxon>
        <taxon>Acetobacterales</taxon>
        <taxon>Acidocellaceae</taxon>
        <taxon>Acidiphilium</taxon>
    </lineage>
</organism>
<dbReference type="AlphaFoldDB" id="A5FVN1"/>
<dbReference type="GO" id="GO:0004106">
    <property type="term" value="F:chorismate mutase activity"/>
    <property type="evidence" value="ECO:0007669"/>
    <property type="project" value="UniProtKB-EC"/>
</dbReference>
<proteinExistence type="predicted"/>
<protein>
    <recommendedName>
        <fullName evidence="1">chorismate mutase</fullName>
        <ecNumber evidence="1">5.4.99.5</ecNumber>
    </recommendedName>
</protein>
<dbReference type="Pfam" id="PF01817">
    <property type="entry name" value="CM_2"/>
    <property type="match status" value="1"/>
</dbReference>
<dbReference type="eggNOG" id="COG1605">
    <property type="taxonomic scope" value="Bacteria"/>
</dbReference>
<dbReference type="PROSITE" id="PS51168">
    <property type="entry name" value="CHORISMATE_MUT_2"/>
    <property type="match status" value="1"/>
</dbReference>
<sequence>MSETPPSPTPNDTAPETLARLRAEIDALDDRIHDMLMQRAEIIERVASQGGKRGVPIRPGREAAILRRLLDRHQGSLPQHTIVRIWRELFSGALMIEGGLVIAVADGVQAELLAVAREHFGPLTAMRRHRTPSQALADVTGAAAHAAVLPLPSDEDDDQAAWWVGLMHGGPPRLSIVAKLPFWGRRGEGVPQADAYVVSSFVPDASGNDRSLIGIEIVPDTSTARIVGMLRDAGFDVGSLLLRRVTRREVGYALADVEGYVPREDARLGTLAGFLAPPVVLGSYAAPVGASGPSR</sequence>
<dbReference type="STRING" id="349163.Acry_0438"/>
<evidence type="ECO:0000313" key="3">
    <source>
        <dbReference type="EMBL" id="ABQ29663.1"/>
    </source>
</evidence>
<evidence type="ECO:0000259" key="2">
    <source>
        <dbReference type="PROSITE" id="PS51168"/>
    </source>
</evidence>
<dbReference type="InterPro" id="IPR002701">
    <property type="entry name" value="CM_II_prokaryot"/>
</dbReference>
<dbReference type="Gene3D" id="1.20.59.10">
    <property type="entry name" value="Chorismate mutase"/>
    <property type="match status" value="1"/>
</dbReference>
<keyword evidence="4" id="KW-1185">Reference proteome</keyword>
<dbReference type="GO" id="GO:0046417">
    <property type="term" value="P:chorismate metabolic process"/>
    <property type="evidence" value="ECO:0007669"/>
    <property type="project" value="InterPro"/>
</dbReference>
<dbReference type="HOGENOM" id="CLU_065776_0_0_5"/>
<reference evidence="3 4" key="1">
    <citation type="submission" date="2007-05" db="EMBL/GenBank/DDBJ databases">
        <title>Complete sequence of chromosome of Acidiphilium cryptum JF-5.</title>
        <authorList>
            <consortium name="US DOE Joint Genome Institute"/>
            <person name="Copeland A."/>
            <person name="Lucas S."/>
            <person name="Lapidus A."/>
            <person name="Barry K."/>
            <person name="Detter J.C."/>
            <person name="Glavina del Rio T."/>
            <person name="Hammon N."/>
            <person name="Israni S."/>
            <person name="Dalin E."/>
            <person name="Tice H."/>
            <person name="Pitluck S."/>
            <person name="Sims D."/>
            <person name="Brettin T."/>
            <person name="Bruce D."/>
            <person name="Han C."/>
            <person name="Schmutz J."/>
            <person name="Larimer F."/>
            <person name="Land M."/>
            <person name="Hauser L."/>
            <person name="Kyrpides N."/>
            <person name="Kim E."/>
            <person name="Magnuson T."/>
            <person name="Richardson P."/>
        </authorList>
    </citation>
    <scope>NUCLEOTIDE SEQUENCE [LARGE SCALE GENOMIC DNA]</scope>
    <source>
        <strain evidence="3 4">JF-5</strain>
    </source>
</reference>
<name>A5FVN1_ACICJ</name>
<dbReference type="EMBL" id="CP000697">
    <property type="protein sequence ID" value="ABQ29663.1"/>
    <property type="molecule type" value="Genomic_DNA"/>
</dbReference>
<evidence type="ECO:0000256" key="1">
    <source>
        <dbReference type="ARBA" id="ARBA00012404"/>
    </source>
</evidence>